<evidence type="ECO:0000313" key="1">
    <source>
        <dbReference type="EMBL" id="CAB5043246.1"/>
    </source>
</evidence>
<dbReference type="AlphaFoldDB" id="A0A6J7SQM4"/>
<accession>A0A6J7SQM4</accession>
<gene>
    <name evidence="1" type="ORF">UFOPK4234_01703</name>
</gene>
<protein>
    <submittedName>
        <fullName evidence="1">Unannotated protein</fullName>
    </submittedName>
</protein>
<reference evidence="1" key="1">
    <citation type="submission" date="2020-05" db="EMBL/GenBank/DDBJ databases">
        <authorList>
            <person name="Chiriac C."/>
            <person name="Salcher M."/>
            <person name="Ghai R."/>
            <person name="Kavagutti S V."/>
        </authorList>
    </citation>
    <scope>NUCLEOTIDE SEQUENCE</scope>
</reference>
<name>A0A6J7SQM4_9ZZZZ</name>
<dbReference type="EMBL" id="CAFBQA010000166">
    <property type="protein sequence ID" value="CAB5043246.1"/>
    <property type="molecule type" value="Genomic_DNA"/>
</dbReference>
<organism evidence="1">
    <name type="scientific">freshwater metagenome</name>
    <dbReference type="NCBI Taxonomy" id="449393"/>
    <lineage>
        <taxon>unclassified sequences</taxon>
        <taxon>metagenomes</taxon>
        <taxon>ecological metagenomes</taxon>
    </lineage>
</organism>
<sequence>MMTDLLRRHERVSVGANSVEGHIAKIEEAGVAHHDIEAIREHHEEAEVYSDAE</sequence>
<proteinExistence type="predicted"/>